<evidence type="ECO:0000313" key="2">
    <source>
        <dbReference type="Proteomes" id="UP000271426"/>
    </source>
</evidence>
<sequence>MYSHTAVDLSPAVALLRQNRRRAPVNVVVFAPRYYSITPKRPCGGLQAAYKGHLSCEAPVIATAPRGAGLEVVGAGGIRCCVLDKEQQADGHHGHAEDEPINGGVVFAGGYGGR</sequence>
<proteinExistence type="predicted"/>
<gene>
    <name evidence="1" type="ORF">CPPEL_07325</name>
</gene>
<keyword evidence="2" id="KW-1185">Reference proteome</keyword>
<organism evidence="1 2">
    <name type="scientific">Corynebacterium pseudopelargi</name>
    <dbReference type="NCBI Taxonomy" id="2080757"/>
    <lineage>
        <taxon>Bacteria</taxon>
        <taxon>Bacillati</taxon>
        <taxon>Actinomycetota</taxon>
        <taxon>Actinomycetes</taxon>
        <taxon>Mycobacteriales</taxon>
        <taxon>Corynebacteriaceae</taxon>
        <taxon>Corynebacterium</taxon>
    </lineage>
</organism>
<dbReference type="Proteomes" id="UP000271426">
    <property type="component" value="Chromosome"/>
</dbReference>
<name>A0A3G6IUX3_9CORY</name>
<protein>
    <submittedName>
        <fullName evidence="1">Uncharacterized protein</fullName>
    </submittedName>
</protein>
<reference evidence="1 2" key="1">
    <citation type="submission" date="2018-11" db="EMBL/GenBank/DDBJ databases">
        <authorList>
            <person name="Kleinhagauer T."/>
            <person name="Glaeser S.P."/>
            <person name="Spergser J."/>
            <person name="Ruckert C."/>
            <person name="Kaempfer P."/>
            <person name="Busse H.-J."/>
        </authorList>
    </citation>
    <scope>NUCLEOTIDE SEQUENCE [LARGE SCALE GENOMIC DNA]</scope>
    <source>
        <strain evidence="1 2">812CH</strain>
    </source>
</reference>
<evidence type="ECO:0000313" key="1">
    <source>
        <dbReference type="EMBL" id="AZA09575.1"/>
    </source>
</evidence>
<dbReference type="EMBL" id="CP033898">
    <property type="protein sequence ID" value="AZA09575.1"/>
    <property type="molecule type" value="Genomic_DNA"/>
</dbReference>
<dbReference type="KEGG" id="cpso:CPPEL_07325"/>
<dbReference type="AlphaFoldDB" id="A0A3G6IUX3"/>
<accession>A0A3G6IUX3</accession>